<dbReference type="GO" id="GO:0031625">
    <property type="term" value="F:ubiquitin protein ligase binding"/>
    <property type="evidence" value="ECO:0007669"/>
    <property type="project" value="InterPro"/>
</dbReference>
<dbReference type="GO" id="GO:0031464">
    <property type="term" value="C:Cul4A-RING E3 ubiquitin ligase complex"/>
    <property type="evidence" value="ECO:0007669"/>
    <property type="project" value="UniProtKB-ARBA"/>
</dbReference>
<gene>
    <name evidence="19" type="primary">Cul4b</name>
    <name evidence="19" type="ORF">CERFAM_R12989</name>
</gene>
<feature type="region of interest" description="Disordered" evidence="17">
    <location>
        <begin position="1"/>
        <end position="89"/>
    </location>
</feature>
<dbReference type="FunFam" id="1.20.1310.10:FF:000059">
    <property type="entry name" value="Cullin-4B"/>
    <property type="match status" value="1"/>
</dbReference>
<evidence type="ECO:0000256" key="9">
    <source>
        <dbReference type="ARBA" id="ARBA00022786"/>
    </source>
</evidence>
<dbReference type="InterPro" id="IPR016159">
    <property type="entry name" value="Cullin_repeat-like_dom_sf"/>
</dbReference>
<feature type="compositionally biased region" description="Low complexity" evidence="17">
    <location>
        <begin position="112"/>
        <end position="130"/>
    </location>
</feature>
<comment type="subcellular location">
    <subcellularLocation>
        <location evidence="2">Cytoplasm</location>
    </subcellularLocation>
    <subcellularLocation>
        <location evidence="1">Nucleus</location>
    </subcellularLocation>
</comment>
<dbReference type="SMART" id="SM00884">
    <property type="entry name" value="Cullin_Nedd8"/>
    <property type="match status" value="1"/>
</dbReference>
<feature type="non-terminal residue" evidence="19">
    <location>
        <position position="1"/>
    </location>
</feature>
<keyword evidence="7" id="KW-0597">Phosphoprotein</keyword>
<dbReference type="SUPFAM" id="SSF75632">
    <property type="entry name" value="Cullin homology domain"/>
    <property type="match status" value="1"/>
</dbReference>
<dbReference type="Pfam" id="PF00888">
    <property type="entry name" value="Cullin"/>
    <property type="match status" value="1"/>
</dbReference>
<keyword evidence="5" id="KW-0963">Cytoplasm</keyword>
<dbReference type="InterPro" id="IPR016157">
    <property type="entry name" value="Cullin_CS"/>
</dbReference>
<evidence type="ECO:0000313" key="19">
    <source>
        <dbReference type="EMBL" id="NXC93967.1"/>
    </source>
</evidence>
<evidence type="ECO:0000259" key="18">
    <source>
        <dbReference type="PROSITE" id="PS50069"/>
    </source>
</evidence>
<sequence>MFPTGFSSPNPPAAAQEVRPATDGNTSSSSSCKKRKLNNSSNSNSEKEEFDSISSCTSSPSKNTSSSSSSVITASSCSSSGVASSNHHLQKKLRFEDSVDFIGLDVKMAEESSSSSSSSPAASSQQQHQQQLKNKSLLISSVAVGHHANGLTKAASSTVSSFANSKPGSAKKLVIKNFKDKPKLPENYTDETWQKLKEAVEAIQNSTSIKYNLEELYQAVENLCSYKISANLYKQLRQICEDHIKAQIHQFREYPFLVLFLKKIDKCWQDHCRQMIMIRSIFLFLDRTYVLQNSMLPSIWDMGLELFRTHIISDQKVQNKTIDGILLLIERERNGEAIDRSLLRSLLSMLSDLQIYQDSFEHRFLEETNRLYAAEGQRLMQEREVPEYLHHVNKRLEEEADRIITYLDQSTQKPLIATVEKQLLGEHLTAILQKGLNHLLDENRIQDLSLLYQLFSRVRGGVQVLLQHWIEYIKAFGSTIVINPEKDKTMVQELLDFKDKVDHIIDVCFLKNEKFVNAMKEAFETFINKRPNKPAELIAKYVDSKLRAGNKEATDEELEKMLDKIMIIFRFIYGKDVFEAFYKKDLAKRLLVGKSASVDAEKSMLSKLKHECGAAFTSKLEGMFKDMELSKDIMIQFKQYMQNQNVPGNIELTVNILTMGYWPTYVPMEVHLPPEMVKLQEIFKTFYLGKHSGRKLQWQSTLGHCVLKAEFKEGKKELQVSLFQTLVLLMFNEGEEFSLEEIKQATGIEDGELRRTLQSLACGKARVLTKSPKGKDVEDGDKFTCNDDFRHKLFRIKINQIQMKETVEEQASTTERVFQDRQYQIDAAIVRIMKMRKTLSHNLLVSEVYNQLKFPVKPADLKKRIESLIDRDYMERDKENPNQYNYIA</sequence>
<keyword evidence="6" id="KW-1017">Isopeptide bond</keyword>
<dbReference type="UniPathway" id="UPA00143"/>
<evidence type="ECO:0000256" key="15">
    <source>
        <dbReference type="PROSITE-ProRule" id="PRU00330"/>
    </source>
</evidence>
<feature type="compositionally biased region" description="Low complexity" evidence="17">
    <location>
        <begin position="52"/>
        <end position="86"/>
    </location>
</feature>
<dbReference type="GO" id="GO:0031465">
    <property type="term" value="C:Cul4B-RING E3 ubiquitin ligase complex"/>
    <property type="evidence" value="ECO:0007669"/>
    <property type="project" value="UniProtKB-ARBA"/>
</dbReference>
<evidence type="ECO:0000256" key="5">
    <source>
        <dbReference type="ARBA" id="ARBA00022490"/>
    </source>
</evidence>
<dbReference type="Proteomes" id="UP000611277">
    <property type="component" value="Unassembled WGS sequence"/>
</dbReference>
<feature type="domain" description="Cullin family profile" evidence="18">
    <location>
        <begin position="533"/>
        <end position="761"/>
    </location>
</feature>
<evidence type="ECO:0000256" key="8">
    <source>
        <dbReference type="ARBA" id="ARBA00022763"/>
    </source>
</evidence>
<proteinExistence type="inferred from homology"/>
<evidence type="ECO:0000256" key="13">
    <source>
        <dbReference type="ARBA" id="ARBA00023306"/>
    </source>
</evidence>
<dbReference type="FunFam" id="1.20.1310.10:FF:000004">
    <property type="entry name" value="Cullin 4B"/>
    <property type="match status" value="1"/>
</dbReference>
<evidence type="ECO:0000256" key="1">
    <source>
        <dbReference type="ARBA" id="ARBA00004123"/>
    </source>
</evidence>
<dbReference type="FunFam" id="1.20.1310.10:FF:000003">
    <property type="entry name" value="Cullin 4A"/>
    <property type="match status" value="1"/>
</dbReference>
<dbReference type="GO" id="GO:0016567">
    <property type="term" value="P:protein ubiquitination"/>
    <property type="evidence" value="ECO:0007669"/>
    <property type="project" value="UniProtKB-UniPathway"/>
</dbReference>
<dbReference type="PROSITE" id="PS01256">
    <property type="entry name" value="CULLIN_1"/>
    <property type="match status" value="1"/>
</dbReference>
<dbReference type="PANTHER" id="PTHR11932">
    <property type="entry name" value="CULLIN"/>
    <property type="match status" value="1"/>
</dbReference>
<dbReference type="SMART" id="SM00182">
    <property type="entry name" value="CULLIN"/>
    <property type="match status" value="1"/>
</dbReference>
<feature type="non-terminal residue" evidence="19">
    <location>
        <position position="888"/>
    </location>
</feature>
<evidence type="ECO:0000256" key="11">
    <source>
        <dbReference type="ARBA" id="ARBA00023204"/>
    </source>
</evidence>
<keyword evidence="13" id="KW-0131">Cell cycle</keyword>
<dbReference type="EMBL" id="WBNC01000157">
    <property type="protein sequence ID" value="NXC93967.1"/>
    <property type="molecule type" value="Genomic_DNA"/>
</dbReference>
<protein>
    <recommendedName>
        <fullName evidence="14">Cullin-4B</fullName>
    </recommendedName>
</protein>
<dbReference type="InterPro" id="IPR036390">
    <property type="entry name" value="WH_DNA-bd_sf"/>
</dbReference>
<accession>A0A851RUA2</accession>
<evidence type="ECO:0000256" key="3">
    <source>
        <dbReference type="ARBA" id="ARBA00004906"/>
    </source>
</evidence>
<dbReference type="InterPro" id="IPR059120">
    <property type="entry name" value="Cullin-like_AB"/>
</dbReference>
<comment type="caution">
    <text evidence="19">The sequence shown here is derived from an EMBL/GenBank/DDBJ whole genome shotgun (WGS) entry which is preliminary data.</text>
</comment>
<dbReference type="InterPro" id="IPR001373">
    <property type="entry name" value="Cullin_N"/>
</dbReference>
<dbReference type="InterPro" id="IPR036388">
    <property type="entry name" value="WH-like_DNA-bd_sf"/>
</dbReference>
<dbReference type="PROSITE" id="PS50069">
    <property type="entry name" value="CULLIN_2"/>
    <property type="match status" value="1"/>
</dbReference>
<evidence type="ECO:0000256" key="14">
    <source>
        <dbReference type="ARBA" id="ARBA00068305"/>
    </source>
</evidence>
<evidence type="ECO:0000256" key="17">
    <source>
        <dbReference type="SAM" id="MobiDB-lite"/>
    </source>
</evidence>
<evidence type="ECO:0000256" key="4">
    <source>
        <dbReference type="ARBA" id="ARBA00006019"/>
    </source>
</evidence>
<organism evidence="19 20">
    <name type="scientific">Certhia familiaris</name>
    <name type="common">Eurasian treecreeper</name>
    <dbReference type="NCBI Taxonomy" id="73333"/>
    <lineage>
        <taxon>Eukaryota</taxon>
        <taxon>Metazoa</taxon>
        <taxon>Chordata</taxon>
        <taxon>Craniata</taxon>
        <taxon>Vertebrata</taxon>
        <taxon>Euteleostomi</taxon>
        <taxon>Archelosauria</taxon>
        <taxon>Archosauria</taxon>
        <taxon>Dinosauria</taxon>
        <taxon>Saurischia</taxon>
        <taxon>Theropoda</taxon>
        <taxon>Coelurosauria</taxon>
        <taxon>Aves</taxon>
        <taxon>Neognathae</taxon>
        <taxon>Neoaves</taxon>
        <taxon>Telluraves</taxon>
        <taxon>Australaves</taxon>
        <taxon>Passeriformes</taxon>
        <taxon>Certhiidae</taxon>
        <taxon>Certhiinae</taxon>
        <taxon>Certhia</taxon>
    </lineage>
</organism>
<evidence type="ECO:0000256" key="10">
    <source>
        <dbReference type="ARBA" id="ARBA00022843"/>
    </source>
</evidence>
<dbReference type="Pfam" id="PF10557">
    <property type="entry name" value="Cullin_Nedd8"/>
    <property type="match status" value="1"/>
</dbReference>
<keyword evidence="10" id="KW-0832">Ubl conjugation</keyword>
<dbReference type="InterPro" id="IPR019559">
    <property type="entry name" value="Cullin_neddylation_domain"/>
</dbReference>
<keyword evidence="9" id="KW-0833">Ubl conjugation pathway</keyword>
<dbReference type="GO" id="GO:0005634">
    <property type="term" value="C:nucleus"/>
    <property type="evidence" value="ECO:0007669"/>
    <property type="project" value="UniProtKB-SubCell"/>
</dbReference>
<comment type="similarity">
    <text evidence="4 15 16">Belongs to the cullin family.</text>
</comment>
<dbReference type="SUPFAM" id="SSF74788">
    <property type="entry name" value="Cullin repeat-like"/>
    <property type="match status" value="1"/>
</dbReference>
<dbReference type="FunFam" id="1.20.1310.10:FF:000008">
    <property type="entry name" value="Cullin 4B"/>
    <property type="match status" value="1"/>
</dbReference>
<evidence type="ECO:0000256" key="16">
    <source>
        <dbReference type="RuleBase" id="RU003829"/>
    </source>
</evidence>
<evidence type="ECO:0000256" key="2">
    <source>
        <dbReference type="ARBA" id="ARBA00004496"/>
    </source>
</evidence>
<dbReference type="Gene3D" id="1.10.10.10">
    <property type="entry name" value="Winged helix-like DNA-binding domain superfamily/Winged helix DNA-binding domain"/>
    <property type="match status" value="1"/>
</dbReference>
<dbReference type="FunFam" id="3.30.230.130:FF:000001">
    <property type="entry name" value="Cullin 4A"/>
    <property type="match status" value="1"/>
</dbReference>
<comment type="pathway">
    <text evidence="3">Protein modification; protein ubiquitination.</text>
</comment>
<dbReference type="FunFam" id="1.10.10.10:FF:000050">
    <property type="entry name" value="Cullin 4B"/>
    <property type="match status" value="1"/>
</dbReference>
<keyword evidence="8" id="KW-0227">DNA damage</keyword>
<dbReference type="AlphaFoldDB" id="A0A851RUA2"/>
<dbReference type="Pfam" id="PF26557">
    <property type="entry name" value="Cullin_AB"/>
    <property type="match status" value="1"/>
</dbReference>
<keyword evidence="12" id="KW-0539">Nucleus</keyword>
<keyword evidence="11" id="KW-0234">DNA repair</keyword>
<feature type="region of interest" description="Disordered" evidence="17">
    <location>
        <begin position="111"/>
        <end position="130"/>
    </location>
</feature>
<dbReference type="GO" id="GO:0006281">
    <property type="term" value="P:DNA repair"/>
    <property type="evidence" value="ECO:0007669"/>
    <property type="project" value="UniProtKB-KW"/>
</dbReference>
<evidence type="ECO:0000256" key="6">
    <source>
        <dbReference type="ARBA" id="ARBA00022499"/>
    </source>
</evidence>
<dbReference type="SUPFAM" id="SSF46785">
    <property type="entry name" value="Winged helix' DNA-binding domain"/>
    <property type="match status" value="1"/>
</dbReference>
<dbReference type="InterPro" id="IPR045093">
    <property type="entry name" value="Cullin"/>
</dbReference>
<evidence type="ECO:0000256" key="7">
    <source>
        <dbReference type="ARBA" id="ARBA00022553"/>
    </source>
</evidence>
<dbReference type="GO" id="GO:0042254">
    <property type="term" value="P:ribosome biogenesis"/>
    <property type="evidence" value="ECO:0007669"/>
    <property type="project" value="UniProtKB-ARBA"/>
</dbReference>
<dbReference type="InterPro" id="IPR036317">
    <property type="entry name" value="Cullin_homology_sf"/>
</dbReference>
<evidence type="ECO:0000313" key="20">
    <source>
        <dbReference type="Proteomes" id="UP000611277"/>
    </source>
</evidence>
<name>A0A851RUA2_CERFA</name>
<dbReference type="GO" id="GO:0006511">
    <property type="term" value="P:ubiquitin-dependent protein catabolic process"/>
    <property type="evidence" value="ECO:0007669"/>
    <property type="project" value="InterPro"/>
</dbReference>
<reference evidence="19" key="1">
    <citation type="submission" date="2019-09" db="EMBL/GenBank/DDBJ databases">
        <title>Bird 10,000 Genomes (B10K) Project - Family phase.</title>
        <authorList>
            <person name="Zhang G."/>
        </authorList>
    </citation>
    <scope>NUCLEOTIDE SEQUENCE</scope>
    <source>
        <strain evidence="19">OUT-0039</strain>
        <tissue evidence="19">Muscle</tissue>
    </source>
</reference>
<dbReference type="Gene3D" id="1.20.1310.10">
    <property type="entry name" value="Cullin Repeats"/>
    <property type="match status" value="4"/>
</dbReference>
<keyword evidence="20" id="KW-1185">Reference proteome</keyword>
<dbReference type="GO" id="GO:0005737">
    <property type="term" value="C:cytoplasm"/>
    <property type="evidence" value="ECO:0007669"/>
    <property type="project" value="UniProtKB-SubCell"/>
</dbReference>
<dbReference type="Gene3D" id="3.30.230.130">
    <property type="entry name" value="Cullin, Chain C, Domain 2"/>
    <property type="match status" value="1"/>
</dbReference>
<evidence type="ECO:0000256" key="12">
    <source>
        <dbReference type="ARBA" id="ARBA00023242"/>
    </source>
</evidence>
<dbReference type="InterPro" id="IPR016158">
    <property type="entry name" value="Cullin_homology"/>
</dbReference>